<accession>A0AAV7SI54</accession>
<evidence type="ECO:0000256" key="1">
    <source>
        <dbReference type="SAM" id="MobiDB-lite"/>
    </source>
</evidence>
<keyword evidence="3" id="KW-1185">Reference proteome</keyword>
<sequence length="126" mass="13777">MPSGPSKEATGADASNPERNSVTSYPFGFPGIIRQRQKVCVTGIEDEEETPAGGVERAEETGGTGAEDERRLQRPVTIDEPSGRGSAWKVPTRESQFRQWCGKLSTKFPATLQEKRGQTRCVPIKV</sequence>
<name>A0AAV7SI54_PLEWA</name>
<dbReference type="Proteomes" id="UP001066276">
    <property type="component" value="Chromosome 4_2"/>
</dbReference>
<feature type="region of interest" description="Disordered" evidence="1">
    <location>
        <begin position="45"/>
        <end position="91"/>
    </location>
</feature>
<feature type="region of interest" description="Disordered" evidence="1">
    <location>
        <begin position="1"/>
        <end position="28"/>
    </location>
</feature>
<gene>
    <name evidence="2" type="ORF">NDU88_004207</name>
</gene>
<evidence type="ECO:0000313" key="3">
    <source>
        <dbReference type="Proteomes" id="UP001066276"/>
    </source>
</evidence>
<dbReference type="AlphaFoldDB" id="A0AAV7SI54"/>
<evidence type="ECO:0000313" key="2">
    <source>
        <dbReference type="EMBL" id="KAJ1163754.1"/>
    </source>
</evidence>
<comment type="caution">
    <text evidence="2">The sequence shown here is derived from an EMBL/GenBank/DDBJ whole genome shotgun (WGS) entry which is preliminary data.</text>
</comment>
<protein>
    <submittedName>
        <fullName evidence="2">Uncharacterized protein</fullName>
    </submittedName>
</protein>
<proteinExistence type="predicted"/>
<dbReference type="EMBL" id="JANPWB010000008">
    <property type="protein sequence ID" value="KAJ1163754.1"/>
    <property type="molecule type" value="Genomic_DNA"/>
</dbReference>
<organism evidence="2 3">
    <name type="scientific">Pleurodeles waltl</name>
    <name type="common">Iberian ribbed newt</name>
    <dbReference type="NCBI Taxonomy" id="8319"/>
    <lineage>
        <taxon>Eukaryota</taxon>
        <taxon>Metazoa</taxon>
        <taxon>Chordata</taxon>
        <taxon>Craniata</taxon>
        <taxon>Vertebrata</taxon>
        <taxon>Euteleostomi</taxon>
        <taxon>Amphibia</taxon>
        <taxon>Batrachia</taxon>
        <taxon>Caudata</taxon>
        <taxon>Salamandroidea</taxon>
        <taxon>Salamandridae</taxon>
        <taxon>Pleurodelinae</taxon>
        <taxon>Pleurodeles</taxon>
    </lineage>
</organism>
<reference evidence="2" key="1">
    <citation type="journal article" date="2022" name="bioRxiv">
        <title>Sequencing and chromosome-scale assembly of the giantPleurodeles waltlgenome.</title>
        <authorList>
            <person name="Brown T."/>
            <person name="Elewa A."/>
            <person name="Iarovenko S."/>
            <person name="Subramanian E."/>
            <person name="Araus A.J."/>
            <person name="Petzold A."/>
            <person name="Susuki M."/>
            <person name="Suzuki K.-i.T."/>
            <person name="Hayashi T."/>
            <person name="Toyoda A."/>
            <person name="Oliveira C."/>
            <person name="Osipova E."/>
            <person name="Leigh N.D."/>
            <person name="Simon A."/>
            <person name="Yun M.H."/>
        </authorList>
    </citation>
    <scope>NUCLEOTIDE SEQUENCE</scope>
    <source>
        <strain evidence="2">20211129_DDA</strain>
        <tissue evidence="2">Liver</tissue>
    </source>
</reference>